<proteinExistence type="predicted"/>
<keyword evidence="2" id="KW-1185">Reference proteome</keyword>
<reference evidence="2" key="1">
    <citation type="journal article" date="2019" name="Int. J. Syst. Evol. Microbiol.">
        <title>The Global Catalogue of Microorganisms (GCM) 10K type strain sequencing project: providing services to taxonomists for standard genome sequencing and annotation.</title>
        <authorList>
            <consortium name="The Broad Institute Genomics Platform"/>
            <consortium name="The Broad Institute Genome Sequencing Center for Infectious Disease"/>
            <person name="Wu L."/>
            <person name="Ma J."/>
        </authorList>
    </citation>
    <scope>NUCLEOTIDE SEQUENCE [LARGE SCALE GENOMIC DNA]</scope>
    <source>
        <strain evidence="2">CGMCC 4.7683</strain>
    </source>
</reference>
<dbReference type="Proteomes" id="UP000635387">
    <property type="component" value="Unassembled WGS sequence"/>
</dbReference>
<sequence>MLAVLGELLPCHRLYSRAELEAPIDPTAQRWKNHYDVQYWRPDCLGEVLFSCWD</sequence>
<accession>A0ABQ3LLA3</accession>
<dbReference type="EMBL" id="BNAY01000004">
    <property type="protein sequence ID" value="GHH19697.1"/>
    <property type="molecule type" value="Genomic_DNA"/>
</dbReference>
<evidence type="ECO:0000313" key="1">
    <source>
        <dbReference type="EMBL" id="GHH19697.1"/>
    </source>
</evidence>
<name>A0ABQ3LLA3_9PSEU</name>
<organism evidence="1 2">
    <name type="scientific">Amycolatopsis oliviviridis</name>
    <dbReference type="NCBI Taxonomy" id="1471590"/>
    <lineage>
        <taxon>Bacteria</taxon>
        <taxon>Bacillati</taxon>
        <taxon>Actinomycetota</taxon>
        <taxon>Actinomycetes</taxon>
        <taxon>Pseudonocardiales</taxon>
        <taxon>Pseudonocardiaceae</taxon>
        <taxon>Amycolatopsis</taxon>
    </lineage>
</organism>
<evidence type="ECO:0000313" key="2">
    <source>
        <dbReference type="Proteomes" id="UP000635387"/>
    </source>
</evidence>
<gene>
    <name evidence="1" type="ORF">GCM10017790_38640</name>
</gene>
<comment type="caution">
    <text evidence="1">The sequence shown here is derived from an EMBL/GenBank/DDBJ whole genome shotgun (WGS) entry which is preliminary data.</text>
</comment>
<dbReference type="RefSeq" id="WP_229907846.1">
    <property type="nucleotide sequence ID" value="NZ_BNAY01000004.1"/>
</dbReference>
<protein>
    <submittedName>
        <fullName evidence="1">Uncharacterized protein</fullName>
    </submittedName>
</protein>